<proteinExistence type="predicted"/>
<reference evidence="3" key="1">
    <citation type="submission" date="2013-11" db="EMBL/GenBank/DDBJ databases">
        <title>The Genome Sequence of Phytophthora parasitica CHvinca01.</title>
        <authorList>
            <consortium name="The Broad Institute Genomics Platform"/>
            <person name="Russ C."/>
            <person name="Tyler B."/>
            <person name="Panabieres F."/>
            <person name="Shan W."/>
            <person name="Tripathy S."/>
            <person name="Grunwald N."/>
            <person name="Machado M."/>
            <person name="Johnson C.S."/>
            <person name="Arredondo F."/>
            <person name="Hong C."/>
            <person name="Coffey M."/>
            <person name="Young S.K."/>
            <person name="Zeng Q."/>
            <person name="Gargeya S."/>
            <person name="Fitzgerald M."/>
            <person name="Abouelleil A."/>
            <person name="Alvarado L."/>
            <person name="Chapman S.B."/>
            <person name="Gainer-Dewar J."/>
            <person name="Goldberg J."/>
            <person name="Griggs A."/>
            <person name="Gujja S."/>
            <person name="Hansen M."/>
            <person name="Howarth C."/>
            <person name="Imamovic A."/>
            <person name="Ireland A."/>
            <person name="Larimer J."/>
            <person name="McCowan C."/>
            <person name="Murphy C."/>
            <person name="Pearson M."/>
            <person name="Poon T.W."/>
            <person name="Priest M."/>
            <person name="Roberts A."/>
            <person name="Saif S."/>
            <person name="Shea T."/>
            <person name="Sykes S."/>
            <person name="Wortman J."/>
            <person name="Nusbaum C."/>
            <person name="Birren B."/>
        </authorList>
    </citation>
    <scope>NUCLEOTIDE SEQUENCE [LARGE SCALE GENOMIC DNA]</scope>
    <source>
        <strain evidence="3">CHvinca01</strain>
    </source>
</reference>
<evidence type="ECO:0000313" key="4">
    <source>
        <dbReference type="EMBL" id="ETM40566.1"/>
    </source>
</evidence>
<evidence type="ECO:0000313" key="2">
    <source>
        <dbReference type="EMBL" id="ETL34068.1"/>
    </source>
</evidence>
<reference evidence="4" key="4">
    <citation type="submission" date="2013-11" db="EMBL/GenBank/DDBJ databases">
        <title>The Genome Sequence of Phytophthora parasitica IAC_01/95.</title>
        <authorList>
            <consortium name="The Broad Institute Genomics Platform"/>
            <person name="Russ C."/>
            <person name="Tyler B."/>
            <person name="Panabieres F."/>
            <person name="Shan W."/>
            <person name="Tripathy S."/>
            <person name="Grunwald N."/>
            <person name="Machado M."/>
            <person name="Johnson C.S."/>
            <person name="Arredondo F."/>
            <person name="Hong C."/>
            <person name="Coffey M."/>
            <person name="Young S.K."/>
            <person name="Zeng Q."/>
            <person name="Gargeya S."/>
            <person name="Fitzgerald M."/>
            <person name="Abouelleil A."/>
            <person name="Alvarado L."/>
            <person name="Chapman S.B."/>
            <person name="Gainer-Dewar J."/>
            <person name="Goldberg J."/>
            <person name="Griggs A."/>
            <person name="Gujja S."/>
            <person name="Hansen M."/>
            <person name="Howarth C."/>
            <person name="Imamovic A."/>
            <person name="Ireland A."/>
            <person name="Larimer J."/>
            <person name="McCowan C."/>
            <person name="Murphy C."/>
            <person name="Pearson M."/>
            <person name="Poon T.W."/>
            <person name="Priest M."/>
            <person name="Roberts A."/>
            <person name="Saif S."/>
            <person name="Shea T."/>
            <person name="Sykes S."/>
            <person name="Wortman J."/>
            <person name="Nusbaum C."/>
            <person name="Birren B."/>
        </authorList>
    </citation>
    <scope>NUCLEOTIDE SEQUENCE [LARGE SCALE GENOMIC DNA]</scope>
    <source>
        <strain evidence="4">IAC_01/95</strain>
    </source>
</reference>
<accession>W2IL21</accession>
<sequence>MAHDACESALAIERTMLHIPVPLACVEPNVTNAISR</sequence>
<name>W2IL21_PHYNI</name>
<dbReference type="EMBL" id="KI681098">
    <property type="protein sequence ID" value="ETL87345.1"/>
    <property type="molecule type" value="Genomic_DNA"/>
</dbReference>
<dbReference type="EMBL" id="KI674408">
    <property type="protein sequence ID" value="ETL34068.1"/>
    <property type="molecule type" value="Genomic_DNA"/>
</dbReference>
<organism evidence="2">
    <name type="scientific">Phytophthora nicotianae</name>
    <name type="common">Potato buckeye rot agent</name>
    <name type="synonym">Phytophthora parasitica</name>
    <dbReference type="NCBI Taxonomy" id="4792"/>
    <lineage>
        <taxon>Eukaryota</taxon>
        <taxon>Sar</taxon>
        <taxon>Stramenopiles</taxon>
        <taxon>Oomycota</taxon>
        <taxon>Peronosporomycetes</taxon>
        <taxon>Peronosporales</taxon>
        <taxon>Peronosporaceae</taxon>
        <taxon>Phytophthora</taxon>
    </lineage>
</organism>
<gene>
    <name evidence="4" type="ORF">L914_13531</name>
    <name evidence="1" type="ORF">L915_13740</name>
    <name evidence="2" type="ORF">L916_13637</name>
    <name evidence="3" type="ORF">L917_13445</name>
</gene>
<evidence type="ECO:0000313" key="3">
    <source>
        <dbReference type="EMBL" id="ETL87345.1"/>
    </source>
</evidence>
<dbReference type="EMBL" id="KI687665">
    <property type="protein sequence ID" value="ETK80643.1"/>
    <property type="molecule type" value="Genomic_DNA"/>
</dbReference>
<dbReference type="Proteomes" id="UP000053236">
    <property type="component" value="Unassembled WGS sequence"/>
</dbReference>
<dbReference type="AlphaFoldDB" id="W2IL21"/>
<reference evidence="2" key="3">
    <citation type="submission" date="2013-11" db="EMBL/GenBank/DDBJ databases">
        <title>The Genome Sequence of Phytophthora parasitica CJ05E6.</title>
        <authorList>
            <consortium name="The Broad Institute Genomics Platform"/>
            <person name="Russ C."/>
            <person name="Tyler B."/>
            <person name="Panabieres F."/>
            <person name="Shan W."/>
            <person name="Tripathy S."/>
            <person name="Grunwald N."/>
            <person name="Machado M."/>
            <person name="Johnson C.S."/>
            <person name="Arredondo F."/>
            <person name="Hong C."/>
            <person name="Coffey M."/>
            <person name="Young S.K."/>
            <person name="Zeng Q."/>
            <person name="Gargeya S."/>
            <person name="Fitzgerald M."/>
            <person name="Abouelleil A."/>
            <person name="Alvarado L."/>
            <person name="Chapman S.B."/>
            <person name="Gainer-Dewar J."/>
            <person name="Goldberg J."/>
            <person name="Griggs A."/>
            <person name="Gujja S."/>
            <person name="Hansen M."/>
            <person name="Howarth C."/>
            <person name="Imamovic A."/>
            <person name="Ireland A."/>
            <person name="Larimer J."/>
            <person name="McCowan C."/>
            <person name="Murphy C."/>
            <person name="Pearson M."/>
            <person name="Poon T.W."/>
            <person name="Priest M."/>
            <person name="Roberts A."/>
            <person name="Saif S."/>
            <person name="Shea T."/>
            <person name="Sykes S."/>
            <person name="Wortman J."/>
            <person name="Nusbaum C."/>
            <person name="Birren B."/>
        </authorList>
    </citation>
    <scope>NUCLEOTIDE SEQUENCE [LARGE SCALE GENOMIC DNA]</scope>
    <source>
        <strain evidence="2">CJ05E6</strain>
    </source>
</reference>
<dbReference type="EMBL" id="KI694338">
    <property type="protein sequence ID" value="ETM40566.1"/>
    <property type="molecule type" value="Genomic_DNA"/>
</dbReference>
<evidence type="ECO:0000313" key="1">
    <source>
        <dbReference type="EMBL" id="ETK80643.1"/>
    </source>
</evidence>
<dbReference type="Proteomes" id="UP000054532">
    <property type="component" value="Unassembled WGS sequence"/>
</dbReference>
<protein>
    <submittedName>
        <fullName evidence="2">Uncharacterized protein</fullName>
    </submittedName>
</protein>
<dbReference type="Proteomes" id="UP000053864">
    <property type="component" value="Unassembled WGS sequence"/>
</dbReference>
<reference evidence="1" key="2">
    <citation type="submission" date="2013-11" db="EMBL/GenBank/DDBJ databases">
        <title>The Genome Sequence of Phytophthora parasitica CJ02B3.</title>
        <authorList>
            <consortium name="The Broad Institute Genomics Platform"/>
            <person name="Russ C."/>
            <person name="Tyler B."/>
            <person name="Panabieres F."/>
            <person name="Shan W."/>
            <person name="Tripathy S."/>
            <person name="Grunwald N."/>
            <person name="Machado M."/>
            <person name="Johnson C.S."/>
            <person name="Arredondo F."/>
            <person name="Hong C."/>
            <person name="Coffey M."/>
            <person name="Young S.K."/>
            <person name="Zeng Q."/>
            <person name="Gargeya S."/>
            <person name="Fitzgerald M."/>
            <person name="Abouelleil A."/>
            <person name="Alvarado L."/>
            <person name="Chapman S.B."/>
            <person name="Gainer-Dewar J."/>
            <person name="Goldberg J."/>
            <person name="Griggs A."/>
            <person name="Gujja S."/>
            <person name="Hansen M."/>
            <person name="Howarth C."/>
            <person name="Imamovic A."/>
            <person name="Ireland A."/>
            <person name="Larimer J."/>
            <person name="McCowan C."/>
            <person name="Murphy C."/>
            <person name="Pearson M."/>
            <person name="Poon T.W."/>
            <person name="Priest M."/>
            <person name="Roberts A."/>
            <person name="Saif S."/>
            <person name="Shea T."/>
            <person name="Sykes S."/>
            <person name="Wortman J."/>
            <person name="Nusbaum C."/>
            <person name="Birren B."/>
        </authorList>
    </citation>
    <scope>NUCLEOTIDE SEQUENCE [LARGE SCALE GENOMIC DNA]</scope>
    <source>
        <strain evidence="1">CJ02B3</strain>
    </source>
</reference>
<dbReference type="Proteomes" id="UP000054423">
    <property type="component" value="Unassembled WGS sequence"/>
</dbReference>